<feature type="domain" description="HNH endonuclease 5" evidence="1">
    <location>
        <begin position="3"/>
        <end position="53"/>
    </location>
</feature>
<reference evidence="2" key="1">
    <citation type="journal article" date="2021" name="PeerJ">
        <title>Analysis of 44 Vibrio anguillarum genomes reveals high genetic diversity.</title>
        <authorList>
            <person name="Hansen M.J."/>
            <person name="Dalsgaard I."/>
        </authorList>
    </citation>
    <scope>NUCLEOTIDE SEQUENCE</scope>
    <source>
        <strain evidence="2">850617-1/1</strain>
    </source>
</reference>
<keyword evidence="2" id="KW-0540">Nuclease</keyword>
<dbReference type="InterPro" id="IPR029471">
    <property type="entry name" value="HNH_5"/>
</dbReference>
<gene>
    <name evidence="2" type="ORF">ERJ77_09875</name>
</gene>
<name>A0AAW4BAS2_VIBAN</name>
<evidence type="ECO:0000313" key="2">
    <source>
        <dbReference type="EMBL" id="MBF4434820.1"/>
    </source>
</evidence>
<evidence type="ECO:0000259" key="1">
    <source>
        <dbReference type="Pfam" id="PF14279"/>
    </source>
</evidence>
<dbReference type="EMBL" id="SCLC01000006">
    <property type="protein sequence ID" value="MBF4434820.1"/>
    <property type="molecule type" value="Genomic_DNA"/>
</dbReference>
<keyword evidence="2" id="KW-0255">Endonuclease</keyword>
<proteinExistence type="predicted"/>
<dbReference type="Proteomes" id="UP000786185">
    <property type="component" value="Unassembled WGS sequence"/>
</dbReference>
<protein>
    <submittedName>
        <fullName evidence="2">HNH endonuclease</fullName>
    </submittedName>
</protein>
<dbReference type="Pfam" id="PF14279">
    <property type="entry name" value="HNH_5"/>
    <property type="match status" value="1"/>
</dbReference>
<dbReference type="AlphaFoldDB" id="A0AAW4BAS2"/>
<dbReference type="GO" id="GO:0004519">
    <property type="term" value="F:endonuclease activity"/>
    <property type="evidence" value="ECO:0007669"/>
    <property type="project" value="UniProtKB-KW"/>
</dbReference>
<evidence type="ECO:0000313" key="3">
    <source>
        <dbReference type="Proteomes" id="UP000786185"/>
    </source>
</evidence>
<comment type="caution">
    <text evidence="2">The sequence shown here is derived from an EMBL/GenBank/DDBJ whole genome shotgun (WGS) entry which is preliminary data.</text>
</comment>
<accession>A0AAW4BAS2</accession>
<sequence length="224" mass="25681">MRCIFCKKDSSSSKSIEHIVPESLGNKNFTLPRGVVCDKCNNYFARKVEKPFLSSPNTEALRFHQEIPNKRNKLPTITGELEGLSRPVSVNREDNNLIITLEDNEQYEAIVKGTTKQLYTLTSTNIPTSKDVSRFLAKMAVEALAKRLSGKLLETIIDDTQLDTIREHARLGKTDNWPCSIRRIYSANKAWGELPPELPYQIIFESDFLFTPERSLFCDRSFRY</sequence>
<organism evidence="2 3">
    <name type="scientific">Vibrio anguillarum</name>
    <name type="common">Listonella anguillarum</name>
    <dbReference type="NCBI Taxonomy" id="55601"/>
    <lineage>
        <taxon>Bacteria</taxon>
        <taxon>Pseudomonadati</taxon>
        <taxon>Pseudomonadota</taxon>
        <taxon>Gammaproteobacteria</taxon>
        <taxon>Vibrionales</taxon>
        <taxon>Vibrionaceae</taxon>
        <taxon>Vibrio</taxon>
    </lineage>
</organism>
<keyword evidence="2" id="KW-0378">Hydrolase</keyword>